<evidence type="ECO:0000256" key="2">
    <source>
        <dbReference type="ARBA" id="ARBA00008054"/>
    </source>
</evidence>
<keyword evidence="6 13" id="KW-0130">Cell adhesion</keyword>
<proteinExistence type="inferred from homology"/>
<keyword evidence="8 13" id="KW-0401">Integrin</keyword>
<evidence type="ECO:0000256" key="1">
    <source>
        <dbReference type="ARBA" id="ARBA00004479"/>
    </source>
</evidence>
<evidence type="ECO:0000259" key="15">
    <source>
        <dbReference type="Pfam" id="PF08441"/>
    </source>
</evidence>
<comment type="similarity">
    <text evidence="2 13">Belongs to the integrin alpha chain family.</text>
</comment>
<sequence length="1636" mass="180483">MFSNSFLLLKVALLITKFIIIYSFNFDVKYPLIASGKPGSYFGYSLAVQENNAAKRLLVGAPKDLHADNSGFSGALYKCEKIGLSLTCNRISVFQGESATDQWLGASIASRNGTTMVCSPRTGEKVDGLCYLSRGNLPFESHSPWNENFCEFGFSVALSSERQAVHQMRADWLPLNLVLLMIPMRCQWTTLTTTLTLSQLEKIHGQTEGLVVSIGFHTNSNFAGKVLLLDSLDNKLEKVGSLEGHQPGEHFGASLAVFDINNDGRDDIVVGAPHHSIYANSEIKFDVGAIYVYYQTSKGLYRKENSINIIGEISGGQFGFAIANLGDSNGDGYNDLAVGAPYESDGSGTVYIFHGSNTNTHLRNRLGQILKGSSYIPPIRSFGFSFISGGSDFDGNGYGDLTVGAYESDKVVHLSARPVVRVKSELTFNPNYITLEKKECKATIGVSSVPVSCSKMRYCMIYDGKGATTSININVTITLDIKQQKAQRLFFIKTNENTITQIVGLSVKTELCQEEYVYVRPDIRDKLTSMDAKLVPTLVETAAPLSPVLDIYDGKGHATKSLPIFKDCGSDEICIPDLQMTVTSSSGTYIQGSSERWTIDVTIFNAGEDAFGADFYLDLPPVLSYINTDKEFTNSSVLCDPPGDTNGPFLRCEIGNPLSSNKMARLRVILEPKAGDDNFVSFLAEINSTNSELNSTMADNKKWLNLTFKAETKLALSGWSRPEALTVNITALQLNETKALPEYTQFFEVRNEGPSDIIGAKFRIVSPTHTPEGYAINELKTQPRIQEGVATCDPISLTEKLNKEPVVINCVAARMTRSHRIVVVLMAQLSSEALLNQLNTDTFALTSIITANITALPFDQDVSKIPMATREIVLNVKKIQKELNILKATPWWIPVVSAIVATAIVAGIAAILHHYGFFKRNRPHAMTATRETVPESQPLQEMSQIPNRPTSEVDRTRYEDSSYWSLLDHIRIVSSKSNKSQETIFNMIITLWVIFRISIISLFPWIIHTSFIHNLDVKKERVFTNSPGSYFGYSLSVHRPTESTTEWLVGSPGENSFQGAVYKCNHATDLETGFVCEKIRLSSSSRTGTLLEPARKGWFGATVVSSRQFAVFCSPRAEPPEARRGKAEGEAEGECFTSENKLRSFTKVELPFPRRVCLSGFSATYMPTAKSSLKLFLGGPSCIKNDKPKIPSSLVFPALYPNLDKWYLGYAMTSGMYGIRQFEQEEFLLISVAFHINSSFAGKVYLLNPDTKEEMESIVGYQPGEHFGASLAVSDFTGDGRDDIVVGAPHHTDYNSTDLKVEIGVVYIYYQSPNNTFNKNNNPQELRGQLSGSRFGYAVAGIGDTNADGFNDLAVGAPYENEGIGTVYIYHGSESGLQDNPQIIFGNMFSPPLRTFGFAITGADFDGNEYSDVVIGAYESAAVKAHYISSRIASILRKKNKCSITNNSTDGETKIPVACEDISFCITYSGLSVEKETELRISIVLDFNAEKGSRRILFYENNGDQYSREMNFTAGSKKCISYTIYVTPEIQDLTSIAQAKMTIELTEKSKMPNRLLPIFPKEYSNIISNNSLSFMTSVKANPFVETTPWWVYVASGLGALLILAIITGVLYKLGFFKRKLPPTEPTDGEKLAETDN</sequence>
<dbReference type="Pfam" id="PF01839">
    <property type="entry name" value="FG-GAP"/>
    <property type="match status" value="4"/>
</dbReference>
<feature type="transmembrane region" description="Helical" evidence="13">
    <location>
        <begin position="1589"/>
        <end position="1611"/>
    </location>
</feature>
<dbReference type="SUPFAM" id="SSF69179">
    <property type="entry name" value="Integrin domains"/>
    <property type="match status" value="4"/>
</dbReference>
<feature type="domain" description="Integrin alpha second immunoglobulin-like" evidence="16">
    <location>
        <begin position="568"/>
        <end position="694"/>
    </location>
</feature>
<feature type="repeat" description="FG-GAP" evidence="12">
    <location>
        <begin position="28"/>
        <end position="88"/>
    </location>
</feature>
<feature type="repeat" description="FG-GAP" evidence="12">
    <location>
        <begin position="368"/>
        <end position="431"/>
    </location>
</feature>
<reference evidence="17" key="1">
    <citation type="submission" date="2021-11" db="EMBL/GenBank/DDBJ databases">
        <authorList>
            <person name="Schell T."/>
        </authorList>
    </citation>
    <scope>NUCLEOTIDE SEQUENCE</scope>
    <source>
        <strain evidence="17">M5</strain>
    </source>
</reference>
<keyword evidence="18" id="KW-1185">Reference proteome</keyword>
<dbReference type="GO" id="GO:0048513">
    <property type="term" value="P:animal organ development"/>
    <property type="evidence" value="ECO:0007669"/>
    <property type="project" value="UniProtKB-ARBA"/>
</dbReference>
<evidence type="ECO:0000256" key="13">
    <source>
        <dbReference type="RuleBase" id="RU003762"/>
    </source>
</evidence>
<comment type="subcellular location">
    <subcellularLocation>
        <location evidence="1 13">Membrane</location>
        <topology evidence="1 13">Single-pass type I membrane protein</topology>
    </subcellularLocation>
</comment>
<evidence type="ECO:0000256" key="11">
    <source>
        <dbReference type="ARBA" id="ARBA00023180"/>
    </source>
</evidence>
<dbReference type="InterPro" id="IPR018184">
    <property type="entry name" value="Integrin_alpha_C_CS"/>
</dbReference>
<evidence type="ECO:0000256" key="3">
    <source>
        <dbReference type="ARBA" id="ARBA00022692"/>
    </source>
</evidence>
<dbReference type="PRINTS" id="PR01185">
    <property type="entry name" value="INTEGRINA"/>
</dbReference>
<dbReference type="Gene3D" id="1.20.5.930">
    <property type="entry name" value="Bicelle-embedded integrin alpha(iib) transmembrane segment"/>
    <property type="match status" value="2"/>
</dbReference>
<accession>A0A8J2WMX0</accession>
<dbReference type="PROSITE" id="PS51470">
    <property type="entry name" value="FG_GAP"/>
    <property type="match status" value="7"/>
</dbReference>
<protein>
    <recommendedName>
        <fullName evidence="19">Integrin alpha-2 domain-containing protein</fullName>
    </recommendedName>
</protein>
<dbReference type="OrthoDB" id="5573735at2759"/>
<dbReference type="GO" id="GO:0007229">
    <property type="term" value="P:integrin-mediated signaling pathway"/>
    <property type="evidence" value="ECO:0007669"/>
    <property type="project" value="UniProtKB-KW"/>
</dbReference>
<dbReference type="PROSITE" id="PS00242">
    <property type="entry name" value="INTEGRIN_ALPHA"/>
    <property type="match status" value="1"/>
</dbReference>
<evidence type="ECO:0008006" key="19">
    <source>
        <dbReference type="Google" id="ProtNLM"/>
    </source>
</evidence>
<dbReference type="InterPro" id="IPR028994">
    <property type="entry name" value="Integrin_alpha_N"/>
</dbReference>
<evidence type="ECO:0000313" key="17">
    <source>
        <dbReference type="EMBL" id="CAH0112270.1"/>
    </source>
</evidence>
<evidence type="ECO:0000259" key="16">
    <source>
        <dbReference type="Pfam" id="PF20805"/>
    </source>
</evidence>
<comment type="caution">
    <text evidence="13">Lacks conserved residue(s) required for the propagation of feature annotation.</text>
</comment>
<dbReference type="GO" id="GO:0008305">
    <property type="term" value="C:integrin complex"/>
    <property type="evidence" value="ECO:0007669"/>
    <property type="project" value="InterPro"/>
</dbReference>
<dbReference type="InterPro" id="IPR000413">
    <property type="entry name" value="Integrin_alpha"/>
</dbReference>
<dbReference type="Gene3D" id="2.60.40.1510">
    <property type="entry name" value="ntegrin, alpha v. Chain A, domain 3"/>
    <property type="match status" value="1"/>
</dbReference>
<evidence type="ECO:0000256" key="8">
    <source>
        <dbReference type="ARBA" id="ARBA00023037"/>
    </source>
</evidence>
<keyword evidence="3 13" id="KW-0812">Transmembrane</keyword>
<dbReference type="Pfam" id="PF08441">
    <property type="entry name" value="Integrin_A_Ig_1"/>
    <property type="match status" value="2"/>
</dbReference>
<dbReference type="InterPro" id="IPR032695">
    <property type="entry name" value="Integrin_dom_sf"/>
</dbReference>
<feature type="repeat" description="FG-GAP" evidence="12">
    <location>
        <begin position="1017"/>
        <end position="1073"/>
    </location>
</feature>
<evidence type="ECO:0000256" key="7">
    <source>
        <dbReference type="ARBA" id="ARBA00022989"/>
    </source>
</evidence>
<dbReference type="Proteomes" id="UP000789390">
    <property type="component" value="Unassembled WGS sequence"/>
</dbReference>
<evidence type="ECO:0000256" key="6">
    <source>
        <dbReference type="ARBA" id="ARBA00022889"/>
    </source>
</evidence>
<keyword evidence="7 13" id="KW-1133">Transmembrane helix</keyword>
<dbReference type="InterPro" id="IPR013649">
    <property type="entry name" value="Integrin_alpha_Ig-like_1"/>
</dbReference>
<dbReference type="InterPro" id="IPR013517">
    <property type="entry name" value="FG-GAP"/>
</dbReference>
<comment type="caution">
    <text evidence="17">The sequence shown here is derived from an EMBL/GenBank/DDBJ whole genome shotgun (WGS) entry which is preliminary data.</text>
</comment>
<feature type="compositionally biased region" description="Polar residues" evidence="14">
    <location>
        <begin position="934"/>
        <end position="950"/>
    </location>
</feature>
<keyword evidence="10 13" id="KW-0675">Receptor</keyword>
<evidence type="ECO:0000256" key="10">
    <source>
        <dbReference type="ARBA" id="ARBA00023170"/>
    </source>
</evidence>
<feature type="repeat" description="FG-GAP" evidence="12">
    <location>
        <begin position="237"/>
        <end position="302"/>
    </location>
</feature>
<dbReference type="EMBL" id="CAKKLH010000325">
    <property type="protein sequence ID" value="CAH0112270.1"/>
    <property type="molecule type" value="Genomic_DNA"/>
</dbReference>
<dbReference type="GO" id="GO:0009897">
    <property type="term" value="C:external side of plasma membrane"/>
    <property type="evidence" value="ECO:0007669"/>
    <property type="project" value="TreeGrafter"/>
</dbReference>
<evidence type="ECO:0000313" key="18">
    <source>
        <dbReference type="Proteomes" id="UP000789390"/>
    </source>
</evidence>
<keyword evidence="9 13" id="KW-0472">Membrane</keyword>
<feature type="transmembrane region" description="Helical" evidence="13">
    <location>
        <begin position="984"/>
        <end position="1007"/>
    </location>
</feature>
<keyword evidence="4" id="KW-0732">Signal</keyword>
<dbReference type="GO" id="GO:0033627">
    <property type="term" value="P:cell adhesion mediated by integrin"/>
    <property type="evidence" value="ECO:0007669"/>
    <property type="project" value="TreeGrafter"/>
</dbReference>
<keyword evidence="5" id="KW-0677">Repeat</keyword>
<dbReference type="PANTHER" id="PTHR23220:SF133">
    <property type="entry name" value="INTEGRIN ALPHA-PS2"/>
    <property type="match status" value="1"/>
</dbReference>
<feature type="domain" description="Integrin alpha first immunoglubulin-like" evidence="15">
    <location>
        <begin position="1438"/>
        <end position="1562"/>
    </location>
</feature>
<dbReference type="InterPro" id="IPR048285">
    <property type="entry name" value="Integrin_alpha_Ig-like_2"/>
</dbReference>
<feature type="region of interest" description="Disordered" evidence="14">
    <location>
        <begin position="931"/>
        <end position="951"/>
    </location>
</feature>
<dbReference type="GO" id="GO:0007157">
    <property type="term" value="P:heterophilic cell-cell adhesion via plasma membrane cell adhesion molecules"/>
    <property type="evidence" value="ECO:0007669"/>
    <property type="project" value="UniProtKB-ARBA"/>
</dbReference>
<dbReference type="PANTHER" id="PTHR23220">
    <property type="entry name" value="INTEGRIN ALPHA"/>
    <property type="match status" value="1"/>
</dbReference>
<feature type="repeat" description="FG-GAP" evidence="12">
    <location>
        <begin position="304"/>
        <end position="362"/>
    </location>
</feature>
<dbReference type="Gene3D" id="2.60.40.1460">
    <property type="entry name" value="Integrin domains. Chain A, domain 2"/>
    <property type="match status" value="2"/>
</dbReference>
<dbReference type="SUPFAM" id="SSF69318">
    <property type="entry name" value="Integrin alpha N-terminal domain"/>
    <property type="match status" value="2"/>
</dbReference>
<feature type="repeat" description="FG-GAP" evidence="12">
    <location>
        <begin position="1253"/>
        <end position="1318"/>
    </location>
</feature>
<evidence type="ECO:0000256" key="5">
    <source>
        <dbReference type="ARBA" id="ARBA00022737"/>
    </source>
</evidence>
<dbReference type="Gene3D" id="2.130.10.130">
    <property type="entry name" value="Integrin alpha, N-terminal"/>
    <property type="match status" value="2"/>
</dbReference>
<dbReference type="GO" id="GO:0007160">
    <property type="term" value="P:cell-matrix adhesion"/>
    <property type="evidence" value="ECO:0007669"/>
    <property type="project" value="TreeGrafter"/>
</dbReference>
<gene>
    <name evidence="17" type="ORF">DGAL_LOCUS15985</name>
</gene>
<keyword evidence="11" id="KW-0325">Glycoprotein</keyword>
<evidence type="ECO:0000256" key="12">
    <source>
        <dbReference type="PROSITE-ProRule" id="PRU00803"/>
    </source>
</evidence>
<feature type="transmembrane region" description="Helical" evidence="13">
    <location>
        <begin position="891"/>
        <end position="912"/>
    </location>
</feature>
<dbReference type="Gene3D" id="2.60.40.1530">
    <property type="entry name" value="ntegrin, alpha v. Chain A, domain 4"/>
    <property type="match status" value="1"/>
</dbReference>
<evidence type="ECO:0000256" key="14">
    <source>
        <dbReference type="SAM" id="MobiDB-lite"/>
    </source>
</evidence>
<feature type="domain" description="Integrin alpha first immunoglubulin-like" evidence="15">
    <location>
        <begin position="416"/>
        <end position="564"/>
    </location>
</feature>
<name>A0A8J2WMX0_9CRUS</name>
<dbReference type="GO" id="GO:0005178">
    <property type="term" value="F:integrin binding"/>
    <property type="evidence" value="ECO:0007669"/>
    <property type="project" value="TreeGrafter"/>
</dbReference>
<dbReference type="SMART" id="SM00191">
    <property type="entry name" value="Int_alpha"/>
    <property type="match status" value="8"/>
</dbReference>
<dbReference type="Pfam" id="PF00357">
    <property type="entry name" value="Integrin_alpha"/>
    <property type="match status" value="2"/>
</dbReference>
<evidence type="ECO:0000256" key="4">
    <source>
        <dbReference type="ARBA" id="ARBA00022729"/>
    </source>
</evidence>
<feature type="repeat" description="FG-GAP" evidence="12">
    <location>
        <begin position="1321"/>
        <end position="1379"/>
    </location>
</feature>
<dbReference type="InterPro" id="IPR013519">
    <property type="entry name" value="Int_alpha_beta-p"/>
</dbReference>
<dbReference type="Pfam" id="PF20805">
    <property type="entry name" value="Integrin_A_Ig_2"/>
    <property type="match status" value="1"/>
</dbReference>
<evidence type="ECO:0000256" key="9">
    <source>
        <dbReference type="ARBA" id="ARBA00023136"/>
    </source>
</evidence>
<organism evidence="17 18">
    <name type="scientific">Daphnia galeata</name>
    <dbReference type="NCBI Taxonomy" id="27404"/>
    <lineage>
        <taxon>Eukaryota</taxon>
        <taxon>Metazoa</taxon>
        <taxon>Ecdysozoa</taxon>
        <taxon>Arthropoda</taxon>
        <taxon>Crustacea</taxon>
        <taxon>Branchiopoda</taxon>
        <taxon>Diplostraca</taxon>
        <taxon>Cladocera</taxon>
        <taxon>Anomopoda</taxon>
        <taxon>Daphniidae</taxon>
        <taxon>Daphnia</taxon>
    </lineage>
</organism>